<sequence length="93" mass="10232">MVTDKNCSPNVSQDYLHDSAKKSIYKSVHSGDDWPRTFGTDKGPSAEWTDGVQRLPLWEDIAELGVTVDPDTASTYVQVFGIADQNRSSADPD</sequence>
<dbReference type="AlphaFoldDB" id="A0A9W9G2Y5"/>
<accession>A0A9W9G2Y5</accession>
<organism evidence="1 2">
    <name type="scientific">Penicillium argentinense</name>
    <dbReference type="NCBI Taxonomy" id="1131581"/>
    <lineage>
        <taxon>Eukaryota</taxon>
        <taxon>Fungi</taxon>
        <taxon>Dikarya</taxon>
        <taxon>Ascomycota</taxon>
        <taxon>Pezizomycotina</taxon>
        <taxon>Eurotiomycetes</taxon>
        <taxon>Eurotiomycetidae</taxon>
        <taxon>Eurotiales</taxon>
        <taxon>Aspergillaceae</taxon>
        <taxon>Penicillium</taxon>
    </lineage>
</organism>
<name>A0A9W9G2Y5_9EURO</name>
<proteinExistence type="predicted"/>
<evidence type="ECO:0000313" key="1">
    <source>
        <dbReference type="EMBL" id="KAJ5111018.1"/>
    </source>
</evidence>
<evidence type="ECO:0000313" key="2">
    <source>
        <dbReference type="Proteomes" id="UP001149074"/>
    </source>
</evidence>
<dbReference type="GeneID" id="81353026"/>
<dbReference type="Proteomes" id="UP001149074">
    <property type="component" value="Unassembled WGS sequence"/>
</dbReference>
<reference evidence="1" key="2">
    <citation type="journal article" date="2023" name="IMA Fungus">
        <title>Comparative genomic study of the Penicillium genus elucidates a diverse pangenome and 15 lateral gene transfer events.</title>
        <authorList>
            <person name="Petersen C."/>
            <person name="Sorensen T."/>
            <person name="Nielsen M.R."/>
            <person name="Sondergaard T.E."/>
            <person name="Sorensen J.L."/>
            <person name="Fitzpatrick D.A."/>
            <person name="Frisvad J.C."/>
            <person name="Nielsen K.L."/>
        </authorList>
    </citation>
    <scope>NUCLEOTIDE SEQUENCE</scope>
    <source>
        <strain evidence="1">IBT 30761</strain>
    </source>
</reference>
<comment type="caution">
    <text evidence="1">The sequence shown here is derived from an EMBL/GenBank/DDBJ whole genome shotgun (WGS) entry which is preliminary data.</text>
</comment>
<dbReference type="RefSeq" id="XP_056479088.1">
    <property type="nucleotide sequence ID" value="XM_056614047.1"/>
</dbReference>
<gene>
    <name evidence="1" type="ORF">N7532_001553</name>
</gene>
<dbReference type="EMBL" id="JAPQKI010000002">
    <property type="protein sequence ID" value="KAJ5111018.1"/>
    <property type="molecule type" value="Genomic_DNA"/>
</dbReference>
<protein>
    <submittedName>
        <fullName evidence="1">Uncharacterized protein</fullName>
    </submittedName>
</protein>
<keyword evidence="2" id="KW-1185">Reference proteome</keyword>
<reference evidence="1" key="1">
    <citation type="submission" date="2022-11" db="EMBL/GenBank/DDBJ databases">
        <authorList>
            <person name="Petersen C."/>
        </authorList>
    </citation>
    <scope>NUCLEOTIDE SEQUENCE</scope>
    <source>
        <strain evidence="1">IBT 30761</strain>
    </source>
</reference>